<proteinExistence type="predicted"/>
<dbReference type="AlphaFoldDB" id="A0A1I2E8Z0"/>
<sequence length="327" mass="36315">MKISFATWDHDRTLPLHDGRVTVPGVELESHIHPTSKLFPLAVQEARFDVTELSVSSYLLQIARGGSDYTAVPAFISRAFRHSGFYARRGAGIETCADFAGRRVGVPEYQMTAAVWMRGILKDEFDVDCEDIHWRTGALDAGVRTERLPLALPEGMAVEPIEAGQTLQELLLAGEIDAVLAPKPPQAFLDGNPDIVRVIPDFEAAEIAYHARTGFFPIMHLLAVRKTLVETDPALPRKLFAASVAARDIAIDQLRAIWLGNSNRLSLPWLNASMERTLKSFGPDYWRYGVAANRDELAAICRYSVQQHLAPRLVDPEELFDPSVLDT</sequence>
<evidence type="ECO:0000313" key="2">
    <source>
        <dbReference type="Proteomes" id="UP000325289"/>
    </source>
</evidence>
<dbReference type="EMBL" id="FOMS01000021">
    <property type="protein sequence ID" value="SFE89157.1"/>
    <property type="molecule type" value="Genomic_DNA"/>
</dbReference>
<organism evidence="1 2">
    <name type="scientific">Roseivivax sediminis</name>
    <dbReference type="NCBI Taxonomy" id="936889"/>
    <lineage>
        <taxon>Bacteria</taxon>
        <taxon>Pseudomonadati</taxon>
        <taxon>Pseudomonadota</taxon>
        <taxon>Alphaproteobacteria</taxon>
        <taxon>Rhodobacterales</taxon>
        <taxon>Roseobacteraceae</taxon>
        <taxon>Roseivivax</taxon>
    </lineage>
</organism>
<dbReference type="OrthoDB" id="8689594at2"/>
<dbReference type="Proteomes" id="UP000325289">
    <property type="component" value="Unassembled WGS sequence"/>
</dbReference>
<reference evidence="1 2" key="1">
    <citation type="submission" date="2016-10" db="EMBL/GenBank/DDBJ databases">
        <authorList>
            <person name="Varghese N."/>
            <person name="Submissions S."/>
        </authorList>
    </citation>
    <scope>NUCLEOTIDE SEQUENCE [LARGE SCALE GENOMIC DNA]</scope>
    <source>
        <strain evidence="2">YIM D21,KCTC 23444,ACCC 10710</strain>
    </source>
</reference>
<dbReference type="SUPFAM" id="SSF53850">
    <property type="entry name" value="Periplasmic binding protein-like II"/>
    <property type="match status" value="1"/>
</dbReference>
<dbReference type="RefSeq" id="WP_149758765.1">
    <property type="nucleotide sequence ID" value="NZ_FOMS01000021.1"/>
</dbReference>
<protein>
    <submittedName>
        <fullName evidence="1">4,5-dihydroxyphthalate decarboxylase</fullName>
    </submittedName>
</protein>
<name>A0A1I2E8Z0_9RHOB</name>
<accession>A0A1I2E8Z0</accession>
<evidence type="ECO:0000313" key="1">
    <source>
        <dbReference type="EMBL" id="SFE89157.1"/>
    </source>
</evidence>
<keyword evidence="2" id="KW-1185">Reference proteome</keyword>
<dbReference type="Gene3D" id="3.40.190.10">
    <property type="entry name" value="Periplasmic binding protein-like II"/>
    <property type="match status" value="1"/>
</dbReference>
<gene>
    <name evidence="1" type="ORF">SAMN04515678_12123</name>
</gene>